<evidence type="ECO:0000313" key="3">
    <source>
        <dbReference type="Proteomes" id="UP000229740"/>
    </source>
</evidence>
<proteinExistence type="predicted"/>
<reference evidence="2 3" key="1">
    <citation type="submission" date="2017-10" db="EMBL/GenBank/DDBJ databases">
        <title>Novel microbial diversity and functional potential in the marine mammal oral microbiome.</title>
        <authorList>
            <person name="Dudek N.K."/>
            <person name="Sun C.L."/>
            <person name="Burstein D."/>
            <person name="Kantor R.S."/>
            <person name="Aliaga Goltsman D.S."/>
            <person name="Bik E.M."/>
            <person name="Thomas B.C."/>
            <person name="Banfield J.F."/>
            <person name="Relman D.A."/>
        </authorList>
    </citation>
    <scope>NUCLEOTIDE SEQUENCE [LARGE SCALE GENOMIC DNA]</scope>
    <source>
        <strain evidence="2">DOLZORAL124_49_17</strain>
    </source>
</reference>
<feature type="region of interest" description="Disordered" evidence="1">
    <location>
        <begin position="496"/>
        <end position="536"/>
    </location>
</feature>
<feature type="region of interest" description="Disordered" evidence="1">
    <location>
        <begin position="454"/>
        <end position="477"/>
    </location>
</feature>
<feature type="compositionally biased region" description="Polar residues" evidence="1">
    <location>
        <begin position="496"/>
        <end position="507"/>
    </location>
</feature>
<feature type="compositionally biased region" description="Low complexity" evidence="1">
    <location>
        <begin position="595"/>
        <end position="608"/>
    </location>
</feature>
<feature type="region of interest" description="Disordered" evidence="1">
    <location>
        <begin position="591"/>
        <end position="646"/>
    </location>
</feature>
<evidence type="ECO:0008006" key="4">
    <source>
        <dbReference type="Google" id="ProtNLM"/>
    </source>
</evidence>
<protein>
    <recommendedName>
        <fullName evidence="4">Phage head morphogenesis domain-containing protein</fullName>
    </recommendedName>
</protein>
<evidence type="ECO:0000313" key="2">
    <source>
        <dbReference type="EMBL" id="PID58292.1"/>
    </source>
</evidence>
<organism evidence="2 3">
    <name type="scientific">candidate division KSB3 bacterium</name>
    <dbReference type="NCBI Taxonomy" id="2044937"/>
    <lineage>
        <taxon>Bacteria</taxon>
        <taxon>candidate division KSB3</taxon>
    </lineage>
</organism>
<dbReference type="Proteomes" id="UP000229740">
    <property type="component" value="Unassembled WGS sequence"/>
</dbReference>
<gene>
    <name evidence="2" type="ORF">CSB45_04290</name>
</gene>
<name>A0A2G6E8V9_9BACT</name>
<dbReference type="AlphaFoldDB" id="A0A2G6E8V9"/>
<evidence type="ECO:0000256" key="1">
    <source>
        <dbReference type="SAM" id="MobiDB-lite"/>
    </source>
</evidence>
<sequence length="755" mass="86236">MTKKELERKIIKALHKANRAKTLKRKLDKVNTVLEPIQALLAEISCDPHDEAAPFQAELSSQRLRQYSELCSIYKQKFQLDALLDSISREQKKLAKTPDEMTQECFENITRRLHIILDTAPDHPRALDLLDRLHSSFPRFVKNSPVSTLDIDLSPYQQHELSIAIECPLKSITQHETLTGQYHIYLSREHKKGQYAIRLQFSSKQLEDFAVFHEELHTSADYKVFVNGTRMREALFSEWFQCYRRALKARSPQYCYGAGPFTLNVFGCHKLAQPDIDKQLHSCWFYQGELNQESGLFVIAREQIADNIRRQLPACGFCPLLTQEKLRLGMAILPAYINPECDPDWEYLYEENLRIGVVPTGSEIAIVLRSSEGESLHPSAFIEISSSAPARRVLDYTGRQDKRILHKNRYKDITRCLRCGTPYKAHTMICPHCKRDFAKNALSDLDNTLQKLRHTQPITSPQQARKPEETRSGSTLSTTVSFDRLWRDPQIQQILSKDSAEQYSTGSDAAETIQEDTQQERQHSQRITPEQEPFQEHDNIPMSPEGLYEKNVQPAHRSASTGPFALHGKLRGLVSKKYRERKALEDAFSDSDDLTTISTPPQQTQAPPRRFFNTADIPQPPGIQEGGIPTAADSANDSKSGNAEPDMDDALAEAMKRFTLRKKSMLSKRGVVRVIYHATMDKEHCPLCAYLDGMVMEPDEPGTDIFSPPLYPGCTCSREYVLKTEKPSKWPEVNFRFPPKELLSYLQKHSSPRND</sequence>
<accession>A0A2G6E8V9</accession>
<comment type="caution">
    <text evidence="2">The sequence shown here is derived from an EMBL/GenBank/DDBJ whole genome shotgun (WGS) entry which is preliminary data.</text>
</comment>
<dbReference type="EMBL" id="PDPS01000023">
    <property type="protein sequence ID" value="PID58292.1"/>
    <property type="molecule type" value="Genomic_DNA"/>
</dbReference>
<feature type="compositionally biased region" description="Polar residues" evidence="1">
    <location>
        <begin position="454"/>
        <end position="463"/>
    </location>
</feature>